<reference evidence="1" key="1">
    <citation type="submission" date="2020-11" db="EMBL/GenBank/DDBJ databases">
        <authorList>
            <person name="Whitehead M."/>
        </authorList>
    </citation>
    <scope>NUCLEOTIDE SEQUENCE</scope>
    <source>
        <strain evidence="1">EGII</strain>
    </source>
</reference>
<gene>
    <name evidence="1" type="ORF">CCAP1982_LOCUS11267</name>
</gene>
<accession>A0A811UYQ8</accession>
<dbReference type="Proteomes" id="UP000606786">
    <property type="component" value="Unassembled WGS sequence"/>
</dbReference>
<dbReference type="EMBL" id="CAJHJT010000034">
    <property type="protein sequence ID" value="CAD7002797.1"/>
    <property type="molecule type" value="Genomic_DNA"/>
</dbReference>
<sequence length="108" mass="11598">MAANDSGVETSNDSNDGVSSVAVNIGVGLSMGIGTGISKIIDITPPPAIMPPTPTSSPNTHEWPNFSPNAFQLNRGEHFAYHICHHCRSIPIIYFIRATCHQEVIITI</sequence>
<dbReference type="OrthoDB" id="496981at2759"/>
<name>A0A811UYQ8_CERCA</name>
<comment type="caution">
    <text evidence="1">The sequence shown here is derived from an EMBL/GenBank/DDBJ whole genome shotgun (WGS) entry which is preliminary data.</text>
</comment>
<protein>
    <submittedName>
        <fullName evidence="1">(Mediterranean fruit fly) hypothetical protein</fullName>
    </submittedName>
</protein>
<evidence type="ECO:0000313" key="2">
    <source>
        <dbReference type="Proteomes" id="UP000606786"/>
    </source>
</evidence>
<keyword evidence="2" id="KW-1185">Reference proteome</keyword>
<proteinExistence type="predicted"/>
<organism evidence="1 2">
    <name type="scientific">Ceratitis capitata</name>
    <name type="common">Mediterranean fruit fly</name>
    <name type="synonym">Tephritis capitata</name>
    <dbReference type="NCBI Taxonomy" id="7213"/>
    <lineage>
        <taxon>Eukaryota</taxon>
        <taxon>Metazoa</taxon>
        <taxon>Ecdysozoa</taxon>
        <taxon>Arthropoda</taxon>
        <taxon>Hexapoda</taxon>
        <taxon>Insecta</taxon>
        <taxon>Pterygota</taxon>
        <taxon>Neoptera</taxon>
        <taxon>Endopterygota</taxon>
        <taxon>Diptera</taxon>
        <taxon>Brachycera</taxon>
        <taxon>Muscomorpha</taxon>
        <taxon>Tephritoidea</taxon>
        <taxon>Tephritidae</taxon>
        <taxon>Ceratitis</taxon>
        <taxon>Ceratitis</taxon>
    </lineage>
</organism>
<evidence type="ECO:0000313" key="1">
    <source>
        <dbReference type="EMBL" id="CAD7002797.1"/>
    </source>
</evidence>
<dbReference type="AlphaFoldDB" id="A0A811UYQ8"/>